<feature type="compositionally biased region" description="Low complexity" evidence="1">
    <location>
        <begin position="429"/>
        <end position="457"/>
    </location>
</feature>
<feature type="region of interest" description="Disordered" evidence="1">
    <location>
        <begin position="945"/>
        <end position="965"/>
    </location>
</feature>
<evidence type="ECO:0000313" key="3">
    <source>
        <dbReference type="Proteomes" id="UP001362899"/>
    </source>
</evidence>
<dbReference type="Proteomes" id="UP001362899">
    <property type="component" value="Unassembled WGS sequence"/>
</dbReference>
<dbReference type="AlphaFoldDB" id="A0AAV5RGZ6"/>
<evidence type="ECO:0000313" key="2">
    <source>
        <dbReference type="EMBL" id="GMM50705.1"/>
    </source>
</evidence>
<dbReference type="EMBL" id="BTGC01000003">
    <property type="protein sequence ID" value="GMM50705.1"/>
    <property type="molecule type" value="Genomic_DNA"/>
</dbReference>
<proteinExistence type="predicted"/>
<feature type="region of interest" description="Disordered" evidence="1">
    <location>
        <begin position="429"/>
        <end position="467"/>
    </location>
</feature>
<evidence type="ECO:0000256" key="1">
    <source>
        <dbReference type="SAM" id="MobiDB-lite"/>
    </source>
</evidence>
<protein>
    <recommendedName>
        <fullName evidence="4">SWIM-type domain-containing protein</fullName>
    </recommendedName>
</protein>
<comment type="caution">
    <text evidence="2">The sequence shown here is derived from an EMBL/GenBank/DDBJ whole genome shotgun (WGS) entry which is preliminary data.</text>
</comment>
<gene>
    <name evidence="2" type="ORF">DASB73_016630</name>
</gene>
<keyword evidence="3" id="KW-1185">Reference proteome</keyword>
<reference evidence="2 3" key="1">
    <citation type="journal article" date="2023" name="Elife">
        <title>Identification of key yeast species and microbe-microbe interactions impacting larval growth of Drosophila in the wild.</title>
        <authorList>
            <person name="Mure A."/>
            <person name="Sugiura Y."/>
            <person name="Maeda R."/>
            <person name="Honda K."/>
            <person name="Sakurai N."/>
            <person name="Takahashi Y."/>
            <person name="Watada M."/>
            <person name="Katoh T."/>
            <person name="Gotoh A."/>
            <person name="Gotoh Y."/>
            <person name="Taniguchi I."/>
            <person name="Nakamura K."/>
            <person name="Hayashi T."/>
            <person name="Katayama T."/>
            <person name="Uemura T."/>
            <person name="Hattori Y."/>
        </authorList>
    </citation>
    <scope>NUCLEOTIDE SEQUENCE [LARGE SCALE GENOMIC DNA]</scope>
    <source>
        <strain evidence="2 3">SB-73</strain>
    </source>
</reference>
<organism evidence="2 3">
    <name type="scientific">Starmerella bacillaris</name>
    <name type="common">Yeast</name>
    <name type="synonym">Candida zemplinina</name>
    <dbReference type="NCBI Taxonomy" id="1247836"/>
    <lineage>
        <taxon>Eukaryota</taxon>
        <taxon>Fungi</taxon>
        <taxon>Dikarya</taxon>
        <taxon>Ascomycota</taxon>
        <taxon>Saccharomycotina</taxon>
        <taxon>Dipodascomycetes</taxon>
        <taxon>Dipodascales</taxon>
        <taxon>Trichomonascaceae</taxon>
        <taxon>Starmerella</taxon>
    </lineage>
</organism>
<feature type="compositionally biased region" description="Acidic residues" evidence="1">
    <location>
        <begin position="950"/>
        <end position="965"/>
    </location>
</feature>
<evidence type="ECO:0008006" key="4">
    <source>
        <dbReference type="Google" id="ProtNLM"/>
    </source>
</evidence>
<name>A0AAV5RGZ6_STABA</name>
<sequence length="1058" mass="123232">MERPLVTVGSCYKCIKCHEYRESSLFGISRSGKRQNSCLICYRNKLEYSNASLVHVDDLGDIFKADKQAAFDEHEILTLNASQGVRVFTHTYLIGGIDDLFDGIDDPNFKSTLVPFFESKVLQNIKDSYIYRHVNLEQTVSGYTLAFKCRHDAYLDEIASKNDRNHGQSKTAVFTTNTLKCKGRLTLNIAKATKKVRLVHVHMHHDLKEAQKELPSSVIEYIEKYADGRHDWDTFATRILYEDINNKFPQFMTEKYKIDRVLKNYRIKKMQRDKNPIISAILKLRDVEDKFHVQYFVKSKFFGFALISRLAVKCVKKTSHLLMDSTFNIDNSKLELFTLLTSVDQVGVDIGYLFCIPRTPARRRGRPRRNGRAMSNINRIVQNGHLLSAYEYLSEIVEEGNDENTPDGNQETSEDNINTVGSTVSSQVTIPTSQPISQTTSAISTQTSTQTNSINSQETDNDGIPNYNMSEREYSERTDVITWFLDLVEQQGFNPVYFGTDKDKGQHISIKSIFPDTFIRLCMWHMKKAIFESFKKAKTVTENSLQNYFTRAPEERLVPNYRCWSKDAGQYGTCTGCGNEDFCPRRMVGVNRREKSISFSTTEAFFEQAIRIHSRRSVLFPVYDPTSETSKFLNYTEHITLCLEEILSWCKANDKYGVFLYLWKEWYQPDRRKNWMRLEYENLAECDPIDLPFANFDTTMLNESAHNRLKSKQMLNRNANARLDNSLHIIVNDLYNHQLMILRHLFSPNRTHCYRGLEPSWRKDMSRFFKITIRKAVANHLTQTQASEAALRTYVSRYSTNPIEFVCGCMDYLRSRLHMCRHIMAFYDVKELGIKHKFGICSRFRNEAIMYPKIPFWRHPSLMIRFSEGFNFPLRVSTSQTTDMLDFAIPFDEITAEEIQGIIELPTVAIETNNDELETVSDSFVTSQDLIQVVNASEINADSDGSFTDIDTDSSPEIETSDDAEENFETFENRIKQYRATVFYNTLINMKPGLWSQFKTIRYDQYQDLHILCIKWANLRKIRTTQFYYWQSPLQKIIRRISRTQMREILYIAAQRYN</sequence>
<accession>A0AAV5RGZ6</accession>